<dbReference type="InterPro" id="IPR011545">
    <property type="entry name" value="DEAD/DEAH_box_helicase_dom"/>
</dbReference>
<comment type="similarity">
    <text evidence="1">Belongs to the helicase family. RecQ subfamily.</text>
</comment>
<dbReference type="InterPro" id="IPR027417">
    <property type="entry name" value="P-loop_NTPase"/>
</dbReference>
<name>A0AAD6WMG6_9AGAR</name>
<gene>
    <name evidence="3" type="ORF">C8F04DRAFT_913652</name>
</gene>
<feature type="domain" description="DEAD/DEAH-box helicase" evidence="2">
    <location>
        <begin position="25"/>
        <end position="89"/>
    </location>
</feature>
<organism evidence="3 4">
    <name type="scientific">Mycena alexandri</name>
    <dbReference type="NCBI Taxonomy" id="1745969"/>
    <lineage>
        <taxon>Eukaryota</taxon>
        <taxon>Fungi</taxon>
        <taxon>Dikarya</taxon>
        <taxon>Basidiomycota</taxon>
        <taxon>Agaricomycotina</taxon>
        <taxon>Agaricomycetes</taxon>
        <taxon>Agaricomycetidae</taxon>
        <taxon>Agaricales</taxon>
        <taxon>Marasmiineae</taxon>
        <taxon>Mycenaceae</taxon>
        <taxon>Mycena</taxon>
    </lineage>
</organism>
<evidence type="ECO:0000313" key="3">
    <source>
        <dbReference type="EMBL" id="KAJ7019763.1"/>
    </source>
</evidence>
<dbReference type="GO" id="GO:0005524">
    <property type="term" value="F:ATP binding"/>
    <property type="evidence" value="ECO:0007669"/>
    <property type="project" value="InterPro"/>
</dbReference>
<dbReference type="GO" id="GO:0009378">
    <property type="term" value="F:four-way junction helicase activity"/>
    <property type="evidence" value="ECO:0007669"/>
    <property type="project" value="TreeGrafter"/>
</dbReference>
<dbReference type="GO" id="GO:0000724">
    <property type="term" value="P:double-strand break repair via homologous recombination"/>
    <property type="evidence" value="ECO:0007669"/>
    <property type="project" value="TreeGrafter"/>
</dbReference>
<dbReference type="Pfam" id="PF00270">
    <property type="entry name" value="DEAD"/>
    <property type="match status" value="1"/>
</dbReference>
<dbReference type="EMBL" id="JARJCM010000284">
    <property type="protein sequence ID" value="KAJ7019763.1"/>
    <property type="molecule type" value="Genomic_DNA"/>
</dbReference>
<feature type="non-terminal residue" evidence="3">
    <location>
        <position position="1"/>
    </location>
</feature>
<evidence type="ECO:0000259" key="2">
    <source>
        <dbReference type="Pfam" id="PF00270"/>
    </source>
</evidence>
<keyword evidence="4" id="KW-1185">Reference proteome</keyword>
<proteinExistence type="inferred from homology"/>
<dbReference type="PANTHER" id="PTHR13710:SF108">
    <property type="entry name" value="ATP-DEPENDENT DNA HELICASE Q4"/>
    <property type="match status" value="1"/>
</dbReference>
<dbReference type="AlphaFoldDB" id="A0AAD6WMG6"/>
<dbReference type="GO" id="GO:0043138">
    <property type="term" value="F:3'-5' DNA helicase activity"/>
    <property type="evidence" value="ECO:0007669"/>
    <property type="project" value="TreeGrafter"/>
</dbReference>
<evidence type="ECO:0000256" key="1">
    <source>
        <dbReference type="ARBA" id="ARBA00005446"/>
    </source>
</evidence>
<evidence type="ECO:0000313" key="4">
    <source>
        <dbReference type="Proteomes" id="UP001218188"/>
    </source>
</evidence>
<sequence>VLDPERLKIAAERLCRVFGIESLHPHQEEAGQNILKGISTLLDVPTGGGKTLAFRWYALFYHWEPGNTEKDCQKIVLVVGPLVALMEEQ</sequence>
<accession>A0AAD6WMG6</accession>
<dbReference type="GO" id="GO:0005634">
    <property type="term" value="C:nucleus"/>
    <property type="evidence" value="ECO:0007669"/>
    <property type="project" value="TreeGrafter"/>
</dbReference>
<dbReference type="GO" id="GO:0005694">
    <property type="term" value="C:chromosome"/>
    <property type="evidence" value="ECO:0007669"/>
    <property type="project" value="TreeGrafter"/>
</dbReference>
<dbReference type="GO" id="GO:0005737">
    <property type="term" value="C:cytoplasm"/>
    <property type="evidence" value="ECO:0007669"/>
    <property type="project" value="TreeGrafter"/>
</dbReference>
<reference evidence="3" key="1">
    <citation type="submission" date="2023-03" db="EMBL/GenBank/DDBJ databases">
        <title>Massive genome expansion in bonnet fungi (Mycena s.s.) driven by repeated elements and novel gene families across ecological guilds.</title>
        <authorList>
            <consortium name="Lawrence Berkeley National Laboratory"/>
            <person name="Harder C.B."/>
            <person name="Miyauchi S."/>
            <person name="Viragh M."/>
            <person name="Kuo A."/>
            <person name="Thoen E."/>
            <person name="Andreopoulos B."/>
            <person name="Lu D."/>
            <person name="Skrede I."/>
            <person name="Drula E."/>
            <person name="Henrissat B."/>
            <person name="Morin E."/>
            <person name="Kohler A."/>
            <person name="Barry K."/>
            <person name="LaButti K."/>
            <person name="Morin E."/>
            <person name="Salamov A."/>
            <person name="Lipzen A."/>
            <person name="Mereny Z."/>
            <person name="Hegedus B."/>
            <person name="Baldrian P."/>
            <person name="Stursova M."/>
            <person name="Weitz H."/>
            <person name="Taylor A."/>
            <person name="Grigoriev I.V."/>
            <person name="Nagy L.G."/>
            <person name="Martin F."/>
            <person name="Kauserud H."/>
        </authorList>
    </citation>
    <scope>NUCLEOTIDE SEQUENCE</scope>
    <source>
        <strain evidence="3">CBHHK200</strain>
    </source>
</reference>
<dbReference type="Gene3D" id="3.40.50.300">
    <property type="entry name" value="P-loop containing nucleotide triphosphate hydrolases"/>
    <property type="match status" value="1"/>
</dbReference>
<dbReference type="PANTHER" id="PTHR13710">
    <property type="entry name" value="DNA HELICASE RECQ FAMILY MEMBER"/>
    <property type="match status" value="1"/>
</dbReference>
<protein>
    <recommendedName>
        <fullName evidence="2">DEAD/DEAH-box helicase domain-containing protein</fullName>
    </recommendedName>
</protein>
<dbReference type="GO" id="GO:0003676">
    <property type="term" value="F:nucleic acid binding"/>
    <property type="evidence" value="ECO:0007669"/>
    <property type="project" value="InterPro"/>
</dbReference>
<feature type="non-terminal residue" evidence="3">
    <location>
        <position position="89"/>
    </location>
</feature>
<dbReference type="Proteomes" id="UP001218188">
    <property type="component" value="Unassembled WGS sequence"/>
</dbReference>
<dbReference type="SUPFAM" id="SSF52540">
    <property type="entry name" value="P-loop containing nucleoside triphosphate hydrolases"/>
    <property type="match status" value="1"/>
</dbReference>
<comment type="caution">
    <text evidence="3">The sequence shown here is derived from an EMBL/GenBank/DDBJ whole genome shotgun (WGS) entry which is preliminary data.</text>
</comment>